<evidence type="ECO:0000313" key="2">
    <source>
        <dbReference type="Proteomes" id="UP000308891"/>
    </source>
</evidence>
<keyword evidence="1" id="KW-0378">Hydrolase</keyword>
<dbReference type="OrthoDB" id="9804993at2"/>
<dbReference type="Proteomes" id="UP000308891">
    <property type="component" value="Unassembled WGS sequence"/>
</dbReference>
<dbReference type="SUPFAM" id="SSF53474">
    <property type="entry name" value="alpha/beta-Hydrolases"/>
    <property type="match status" value="1"/>
</dbReference>
<sequence>MPHMPTDFDYLIQPGWNDSPAGHWQSHWQQQLGARRPQPASWQLPQLDDWVDALRAELAACRRPAIVVAHSLGCVALAHYSARFGGAGVAAALLVAPADVERAGAPAPLLDFAPLPNSRLPFPARVVASDDDPFCRIERAQMLADAWGAPLSVLPGAGHINAASGHARWDEGFAELAILKEGVQVPTCAA</sequence>
<organism evidence="1 2">
    <name type="scientific">Crenobacter intestini</name>
    <dbReference type="NCBI Taxonomy" id="2563443"/>
    <lineage>
        <taxon>Bacteria</taxon>
        <taxon>Pseudomonadati</taxon>
        <taxon>Pseudomonadota</taxon>
        <taxon>Betaproteobacteria</taxon>
        <taxon>Neisseriales</taxon>
        <taxon>Neisseriaceae</taxon>
        <taxon>Crenobacter</taxon>
    </lineage>
</organism>
<dbReference type="InterPro" id="IPR029058">
    <property type="entry name" value="AB_hydrolase_fold"/>
</dbReference>
<evidence type="ECO:0000313" key="1">
    <source>
        <dbReference type="EMBL" id="TIC80559.1"/>
    </source>
</evidence>
<accession>A0A4T0UP36</accession>
<comment type="caution">
    <text evidence="1">The sequence shown here is derived from an EMBL/GenBank/DDBJ whole genome shotgun (WGS) entry which is preliminary data.</text>
</comment>
<dbReference type="EMBL" id="STGJ01000013">
    <property type="protein sequence ID" value="TIC80559.1"/>
    <property type="molecule type" value="Genomic_DNA"/>
</dbReference>
<reference evidence="1 2" key="1">
    <citation type="submission" date="2019-04" db="EMBL/GenBank/DDBJ databases">
        <title>Crenobacter sp. nov.</title>
        <authorList>
            <person name="Shi S."/>
        </authorList>
    </citation>
    <scope>NUCLEOTIDE SEQUENCE [LARGE SCALE GENOMIC DNA]</scope>
    <source>
        <strain evidence="1 2">GY 70310</strain>
    </source>
</reference>
<protein>
    <submittedName>
        <fullName evidence="1">Alpha/beta hydrolase</fullName>
    </submittedName>
</protein>
<dbReference type="Pfam" id="PF06821">
    <property type="entry name" value="Ser_hydrolase"/>
    <property type="match status" value="1"/>
</dbReference>
<dbReference type="InterPro" id="IPR010662">
    <property type="entry name" value="RBBP9/YdeN"/>
</dbReference>
<proteinExistence type="predicted"/>
<keyword evidence="2" id="KW-1185">Reference proteome</keyword>
<name>A0A4T0UP36_9NEIS</name>
<dbReference type="GO" id="GO:0016787">
    <property type="term" value="F:hydrolase activity"/>
    <property type="evidence" value="ECO:0007669"/>
    <property type="project" value="UniProtKB-KW"/>
</dbReference>
<dbReference type="AlphaFoldDB" id="A0A4T0UP36"/>
<gene>
    <name evidence="1" type="ORF">E5K04_12050</name>
</gene>
<dbReference type="Gene3D" id="3.40.50.1820">
    <property type="entry name" value="alpha/beta hydrolase"/>
    <property type="match status" value="1"/>
</dbReference>